<feature type="signal peptide" evidence="1">
    <location>
        <begin position="1"/>
        <end position="17"/>
    </location>
</feature>
<name>A0A7J6R8N6_PEROL</name>
<feature type="non-terminal residue" evidence="2">
    <location>
        <position position="225"/>
    </location>
</feature>
<comment type="caution">
    <text evidence="2">The sequence shown here is derived from an EMBL/GenBank/DDBJ whole genome shotgun (WGS) entry which is preliminary data.</text>
</comment>
<dbReference type="AlphaFoldDB" id="A0A7J6R8N6"/>
<dbReference type="Pfam" id="PF20525">
    <property type="entry name" value="DUF6740"/>
    <property type="match status" value="1"/>
</dbReference>
<dbReference type="EMBL" id="JABANM010024548">
    <property type="protein sequence ID" value="KAF4716050.1"/>
    <property type="molecule type" value="Genomic_DNA"/>
</dbReference>
<keyword evidence="1" id="KW-0732">Signal</keyword>
<reference evidence="2 3" key="1">
    <citation type="submission" date="2020-04" db="EMBL/GenBank/DDBJ databases">
        <title>Perkinsus olseni comparative genomics.</title>
        <authorList>
            <person name="Bogema D.R."/>
        </authorList>
    </citation>
    <scope>NUCLEOTIDE SEQUENCE [LARGE SCALE GENOMIC DNA]</scope>
    <source>
        <strain evidence="2">ATCC PRA-205</strain>
    </source>
</reference>
<organism evidence="2 3">
    <name type="scientific">Perkinsus olseni</name>
    <name type="common">Perkinsus atlanticus</name>
    <dbReference type="NCBI Taxonomy" id="32597"/>
    <lineage>
        <taxon>Eukaryota</taxon>
        <taxon>Sar</taxon>
        <taxon>Alveolata</taxon>
        <taxon>Perkinsozoa</taxon>
        <taxon>Perkinsea</taxon>
        <taxon>Perkinsida</taxon>
        <taxon>Perkinsidae</taxon>
        <taxon>Perkinsus</taxon>
    </lineage>
</organism>
<dbReference type="Proteomes" id="UP000574390">
    <property type="component" value="Unassembled WGS sequence"/>
</dbReference>
<sequence length="225" mass="24126">MEWTALVLIHCILGSTALVVDPAKSSLEGSSRANFSYPPGCTGSKKPDEKPFCFVGSMNFSEVDKISTTVYIFDAADSTKSTHLRFDMALMKDSTPIGMNVTGGGCANVVDKRELGGLVEGAVVLCTETIDEGVGVYNMQTKHAEVDFLLKADAAARVLGYDVIETPTVSKAVTAHIGPNNDFGFDASFEESTGDKEKKGMSIAFDLTMNTKDHSLFTWELMGAL</sequence>
<evidence type="ECO:0000313" key="2">
    <source>
        <dbReference type="EMBL" id="KAF4716050.1"/>
    </source>
</evidence>
<accession>A0A7J6R8N6</accession>
<dbReference type="InterPro" id="IPR046628">
    <property type="entry name" value="DUF6740"/>
</dbReference>
<proteinExistence type="predicted"/>
<evidence type="ECO:0000256" key="1">
    <source>
        <dbReference type="SAM" id="SignalP"/>
    </source>
</evidence>
<feature type="chain" id="PRO_5029453771" evidence="1">
    <location>
        <begin position="18"/>
        <end position="225"/>
    </location>
</feature>
<protein>
    <submittedName>
        <fullName evidence="2">Uncharacterized protein</fullName>
    </submittedName>
</protein>
<gene>
    <name evidence="2" type="ORF">FOZ62_028244</name>
</gene>
<evidence type="ECO:0000313" key="3">
    <source>
        <dbReference type="Proteomes" id="UP000574390"/>
    </source>
</evidence>